<evidence type="ECO:0000256" key="3">
    <source>
        <dbReference type="ARBA" id="ARBA00023002"/>
    </source>
</evidence>
<dbReference type="GO" id="GO:0020037">
    <property type="term" value="F:heme binding"/>
    <property type="evidence" value="ECO:0007669"/>
    <property type="project" value="InterPro"/>
</dbReference>
<dbReference type="PANTHER" id="PTHR24303">
    <property type="entry name" value="HEME-BINDING MONOOXYGENASE FAMILY"/>
    <property type="match status" value="1"/>
</dbReference>
<dbReference type="Gene3D" id="1.10.630.10">
    <property type="entry name" value="Cytochrome P450"/>
    <property type="match status" value="1"/>
</dbReference>
<comment type="caution">
    <text evidence="7">The sequence shown here is derived from an EMBL/GenBank/DDBJ whole genome shotgun (WGS) entry which is preliminary data.</text>
</comment>
<reference evidence="7 8" key="1">
    <citation type="journal article" date="2019" name="Sci. Rep.">
        <title>Nanopore sequencing improves the draft genome of the human pathogenic amoeba Naegleria fowleri.</title>
        <authorList>
            <person name="Liechti N."/>
            <person name="Schurch N."/>
            <person name="Bruggmann R."/>
            <person name="Wittwer M."/>
        </authorList>
    </citation>
    <scope>NUCLEOTIDE SEQUENCE [LARGE SCALE GENOMIC DNA]</scope>
    <source>
        <strain evidence="7 8">ATCC 30894</strain>
    </source>
</reference>
<keyword evidence="5 6" id="KW-0503">Monooxygenase</keyword>
<dbReference type="AlphaFoldDB" id="A0A6A5CA16"/>
<evidence type="ECO:0000313" key="7">
    <source>
        <dbReference type="EMBL" id="KAF0983374.1"/>
    </source>
</evidence>
<gene>
    <name evidence="7" type="ORF">FDP41_010439</name>
</gene>
<evidence type="ECO:0000256" key="4">
    <source>
        <dbReference type="ARBA" id="ARBA00023004"/>
    </source>
</evidence>
<dbReference type="GeneID" id="68117654"/>
<proteinExistence type="inferred from homology"/>
<keyword evidence="2 6" id="KW-0479">Metal-binding</keyword>
<evidence type="ECO:0000256" key="6">
    <source>
        <dbReference type="RuleBase" id="RU000461"/>
    </source>
</evidence>
<evidence type="ECO:0000256" key="1">
    <source>
        <dbReference type="ARBA" id="ARBA00001971"/>
    </source>
</evidence>
<sequence length="257" mass="29776">MITTFEKNPSHQLRLKDFIAERAQEFQNSDEITTVALSAFLSGAVDITSVMCILFFRIAHEPEYQQKMFEELCQVFGEPTLEEVTSENGLSVSQDQFKKIRLCRNFVDESMRLNHNYTVSARKLSKDVVIGGYQVPKDTTIFILENPELSGRHVPRSTEFIPERFETNFPYAPVNNFCTTPFGLGARKCPGSRIAYSEIVLALVNIVRNFELRHSNLTAFPRMETDRSLFYIDTNKHKLYLKPRKHLELYVHEKVRL</sequence>
<protein>
    <recommendedName>
        <fullName evidence="9">Cytochrome P450</fullName>
    </recommendedName>
</protein>
<evidence type="ECO:0008006" key="9">
    <source>
        <dbReference type="Google" id="ProtNLM"/>
    </source>
</evidence>
<dbReference type="InterPro" id="IPR001128">
    <property type="entry name" value="Cyt_P450"/>
</dbReference>
<dbReference type="EMBL" id="VFQX01000006">
    <property type="protein sequence ID" value="KAF0983374.1"/>
    <property type="molecule type" value="Genomic_DNA"/>
</dbReference>
<dbReference type="Proteomes" id="UP000444721">
    <property type="component" value="Unassembled WGS sequence"/>
</dbReference>
<dbReference type="PANTHER" id="PTHR24303:SF31">
    <property type="entry name" value="CYTOCHROME P450 307A1-RELATED"/>
    <property type="match status" value="1"/>
</dbReference>
<dbReference type="Pfam" id="PF00067">
    <property type="entry name" value="p450"/>
    <property type="match status" value="1"/>
</dbReference>
<dbReference type="PROSITE" id="PS00086">
    <property type="entry name" value="CYTOCHROME_P450"/>
    <property type="match status" value="1"/>
</dbReference>
<dbReference type="GO" id="GO:0005506">
    <property type="term" value="F:iron ion binding"/>
    <property type="evidence" value="ECO:0007669"/>
    <property type="project" value="InterPro"/>
</dbReference>
<organism evidence="7 8">
    <name type="scientific">Naegleria fowleri</name>
    <name type="common">Brain eating amoeba</name>
    <dbReference type="NCBI Taxonomy" id="5763"/>
    <lineage>
        <taxon>Eukaryota</taxon>
        <taxon>Discoba</taxon>
        <taxon>Heterolobosea</taxon>
        <taxon>Tetramitia</taxon>
        <taxon>Eutetramitia</taxon>
        <taxon>Vahlkampfiidae</taxon>
        <taxon>Naegleria</taxon>
    </lineage>
</organism>
<evidence type="ECO:0000256" key="2">
    <source>
        <dbReference type="ARBA" id="ARBA00022723"/>
    </source>
</evidence>
<dbReference type="OMA" id="CIQRFAN"/>
<comment type="cofactor">
    <cofactor evidence="1">
        <name>heme</name>
        <dbReference type="ChEBI" id="CHEBI:30413"/>
    </cofactor>
</comment>
<dbReference type="InterPro" id="IPR017972">
    <property type="entry name" value="Cyt_P450_CS"/>
</dbReference>
<dbReference type="VEuPathDB" id="AmoebaDB:NF0056930"/>
<dbReference type="OrthoDB" id="3945418at2759"/>
<dbReference type="VEuPathDB" id="AmoebaDB:NfTy_012170"/>
<keyword evidence="4 6" id="KW-0408">Iron</keyword>
<name>A0A6A5CA16_NAEFO</name>
<keyword evidence="3 6" id="KW-0560">Oxidoreductase</keyword>
<evidence type="ECO:0000256" key="5">
    <source>
        <dbReference type="ARBA" id="ARBA00023033"/>
    </source>
</evidence>
<keyword evidence="6" id="KW-0349">Heme</keyword>
<comment type="similarity">
    <text evidence="6">Belongs to the cytochrome P450 family.</text>
</comment>
<dbReference type="GO" id="GO:0016705">
    <property type="term" value="F:oxidoreductase activity, acting on paired donors, with incorporation or reduction of molecular oxygen"/>
    <property type="evidence" value="ECO:0007669"/>
    <property type="project" value="InterPro"/>
</dbReference>
<accession>A0A6A5CA16</accession>
<dbReference type="GO" id="GO:0004497">
    <property type="term" value="F:monooxygenase activity"/>
    <property type="evidence" value="ECO:0007669"/>
    <property type="project" value="UniProtKB-KW"/>
</dbReference>
<evidence type="ECO:0000313" key="8">
    <source>
        <dbReference type="Proteomes" id="UP000444721"/>
    </source>
</evidence>
<dbReference type="RefSeq" id="XP_044568087.1">
    <property type="nucleotide sequence ID" value="XM_044700737.1"/>
</dbReference>
<dbReference type="InterPro" id="IPR036396">
    <property type="entry name" value="Cyt_P450_sf"/>
</dbReference>
<keyword evidence="8" id="KW-1185">Reference proteome</keyword>
<dbReference type="SUPFAM" id="SSF48264">
    <property type="entry name" value="Cytochrome P450"/>
    <property type="match status" value="1"/>
</dbReference>
<dbReference type="VEuPathDB" id="AmoebaDB:FDP41_010439"/>